<reference evidence="1 2" key="1">
    <citation type="journal article" date="2016" name="Mol. Biol. Evol.">
        <title>Comparative Genomics of Early-Diverging Mushroom-Forming Fungi Provides Insights into the Origins of Lignocellulose Decay Capabilities.</title>
        <authorList>
            <person name="Nagy L.G."/>
            <person name="Riley R."/>
            <person name="Tritt A."/>
            <person name="Adam C."/>
            <person name="Daum C."/>
            <person name="Floudas D."/>
            <person name="Sun H."/>
            <person name="Yadav J.S."/>
            <person name="Pangilinan J."/>
            <person name="Larsson K.H."/>
            <person name="Matsuura K."/>
            <person name="Barry K."/>
            <person name="Labutti K."/>
            <person name="Kuo R."/>
            <person name="Ohm R.A."/>
            <person name="Bhattacharya S.S."/>
            <person name="Shirouzu T."/>
            <person name="Yoshinaga Y."/>
            <person name="Martin F.M."/>
            <person name="Grigoriev I.V."/>
            <person name="Hibbett D.S."/>
        </authorList>
    </citation>
    <scope>NUCLEOTIDE SEQUENCE [LARGE SCALE GENOMIC DNA]</scope>
    <source>
        <strain evidence="1 2">HHB10207 ss-3</strain>
    </source>
</reference>
<dbReference type="AlphaFoldDB" id="A0A165WS99"/>
<dbReference type="Proteomes" id="UP000076798">
    <property type="component" value="Unassembled WGS sequence"/>
</dbReference>
<organism evidence="1 2">
    <name type="scientific">Sistotremastrum suecicum HHB10207 ss-3</name>
    <dbReference type="NCBI Taxonomy" id="1314776"/>
    <lineage>
        <taxon>Eukaryota</taxon>
        <taxon>Fungi</taxon>
        <taxon>Dikarya</taxon>
        <taxon>Basidiomycota</taxon>
        <taxon>Agaricomycotina</taxon>
        <taxon>Agaricomycetes</taxon>
        <taxon>Sistotremastrales</taxon>
        <taxon>Sistotremastraceae</taxon>
        <taxon>Sistotremastrum</taxon>
    </lineage>
</organism>
<evidence type="ECO:0000313" key="2">
    <source>
        <dbReference type="Proteomes" id="UP000076798"/>
    </source>
</evidence>
<sequence length="307" mass="35538">MTTTSLGKWNTLAAELVTMIYEEMVADCCNKADVQSWKWMVLLHICSQWRSAGFSSPKLWDILPSVVPPSIEKVFLNRCLSCPTAPREMWIMTEHEHKQMSKVVADNVQTVHISMWRRPSPDVAWYKTLIAPTTNILPKLKHVVLHAGPFIEPTDPSYHFTGRRTVYYSPPVDVSHIQTLSTRSEEEQLFGVTSLSFTFFPGRNEPFVYYPSIVHDWLGQWTFNEMENLTLTNMGRSGSLSREPLLYERYKVTMPKLTHISFVNCDQRAVERFMRQSVFPALKETLWNGKNYDIRVKDGTFVFQCLS</sequence>
<proteinExistence type="predicted"/>
<evidence type="ECO:0000313" key="1">
    <source>
        <dbReference type="EMBL" id="KZT31474.1"/>
    </source>
</evidence>
<accession>A0A165WS99</accession>
<protein>
    <recommendedName>
        <fullName evidence="3">F-box domain-containing protein</fullName>
    </recommendedName>
</protein>
<name>A0A165WS99_9AGAM</name>
<keyword evidence="2" id="KW-1185">Reference proteome</keyword>
<gene>
    <name evidence="1" type="ORF">SISSUDRAFT_1038411</name>
</gene>
<dbReference type="EMBL" id="KV428566">
    <property type="protein sequence ID" value="KZT31474.1"/>
    <property type="molecule type" value="Genomic_DNA"/>
</dbReference>
<evidence type="ECO:0008006" key="3">
    <source>
        <dbReference type="Google" id="ProtNLM"/>
    </source>
</evidence>
<dbReference type="OrthoDB" id="2856616at2759"/>